<keyword evidence="2" id="KW-1185">Reference proteome</keyword>
<evidence type="ECO:0000313" key="1">
    <source>
        <dbReference type="EMBL" id="AIY42734.1"/>
    </source>
</evidence>
<dbReference type="Proteomes" id="UP000030302">
    <property type="component" value="Chromosome"/>
</dbReference>
<dbReference type="KEGG" id="care:LT85_3576"/>
<dbReference type="HOGENOM" id="CLU_3151579_0_0_4"/>
<evidence type="ECO:0000313" key="2">
    <source>
        <dbReference type="Proteomes" id="UP000030302"/>
    </source>
</evidence>
<organism evidence="1 2">
    <name type="scientific">Collimonas arenae</name>
    <dbReference type="NCBI Taxonomy" id="279058"/>
    <lineage>
        <taxon>Bacteria</taxon>
        <taxon>Pseudomonadati</taxon>
        <taxon>Pseudomonadota</taxon>
        <taxon>Betaproteobacteria</taxon>
        <taxon>Burkholderiales</taxon>
        <taxon>Oxalobacteraceae</taxon>
        <taxon>Collimonas</taxon>
    </lineage>
</organism>
<reference evidence="2" key="1">
    <citation type="journal article" date="2014" name="Soil Biol. Biochem.">
        <title>Structure and function of bacterial communities in ageing soils: Insights from the Mendocino ecological staircase.</title>
        <authorList>
            <person name="Uroz S."/>
            <person name="Tech J.J."/>
            <person name="Sawaya N.A."/>
            <person name="Frey-Klett P."/>
            <person name="Leveau J.H.J."/>
        </authorList>
    </citation>
    <scope>NUCLEOTIDE SEQUENCE [LARGE SCALE GENOMIC DNA]</scope>
    <source>
        <strain evidence="2">Cal35</strain>
    </source>
</reference>
<dbReference type="EMBL" id="CP009962">
    <property type="protein sequence ID" value="AIY42734.1"/>
    <property type="molecule type" value="Genomic_DNA"/>
</dbReference>
<protein>
    <submittedName>
        <fullName evidence="1">Uncharacterized protein</fullName>
    </submittedName>
</protein>
<accession>A0A0A1FGM5</accession>
<name>A0A0A1FGM5_9BURK</name>
<proteinExistence type="predicted"/>
<dbReference type="AlphaFoldDB" id="A0A0A1FGM5"/>
<gene>
    <name evidence="1" type="ORF">LT85_3576</name>
</gene>
<sequence length="48" mass="5090">MVAATVVLESFIAPNCVSTSIVQKMIAIRGVCRQFVALTCPGIFGPIH</sequence>